<dbReference type="SUPFAM" id="SSF103481">
    <property type="entry name" value="Multidrug resistance efflux transporter EmrE"/>
    <property type="match status" value="2"/>
</dbReference>
<dbReference type="Gene3D" id="1.10.3730.20">
    <property type="match status" value="1"/>
</dbReference>
<keyword evidence="1" id="KW-1133">Transmembrane helix</keyword>
<reference evidence="3 4" key="1">
    <citation type="journal article" date="2017" name="Infect. Genet. Evol.">
        <title>Comparative genome analysis of fish pathogen Flavobacterium columnare reveals extensive sequence diversity within the species.</title>
        <authorList>
            <person name="Kayansamruaj P."/>
            <person name="Dong H.T."/>
            <person name="Hirono I."/>
            <person name="Kondo H."/>
            <person name="Senapin S."/>
            <person name="Rodkhum C."/>
        </authorList>
    </citation>
    <scope>NUCLEOTIDE SEQUENCE [LARGE SCALE GENOMIC DNA]</scope>
    <source>
        <strain evidence="3 4">1214</strain>
    </source>
</reference>
<dbReference type="AlphaFoldDB" id="A0A246GAZ6"/>
<comment type="caution">
    <text evidence="3">The sequence shown here is derived from an EMBL/GenBank/DDBJ whole genome shotgun (WGS) entry which is preliminary data.</text>
</comment>
<protein>
    <submittedName>
        <fullName evidence="3">Transporter</fullName>
    </submittedName>
</protein>
<sequence>MYFIILSIICSVSVGVLLKMARNSGKSSYQIIAWNYIFALLALLLFFTPELKTNFSFTTGSIIAGLIILLPSIFILQAKAIQHSGIVKTDIAQRLSLFISIGFSVIIAKETFNNLKTIGLVVAFLAIFLTFYKKQTQLIEKEHNYFLPLVLIGFGVIDILFKKVATIGELSFTELLLVVFLGAFVLAALLAYWQIQSHKEVFSTTTIVWGAGVGLLNFGNIAFYIKAHQSLSSNPSTVFIGMNMGVIILGSLIGILYFKEKLTRLNYFGLVLSLVSIVLITISQVLVMKN</sequence>
<dbReference type="Pfam" id="PF00892">
    <property type="entry name" value="EamA"/>
    <property type="match status" value="1"/>
</dbReference>
<dbReference type="EMBL" id="MTCY01000017">
    <property type="protein sequence ID" value="OWP77441.1"/>
    <property type="molecule type" value="Genomic_DNA"/>
</dbReference>
<feature type="transmembrane region" description="Helical" evidence="1">
    <location>
        <begin position="144"/>
        <end position="161"/>
    </location>
</feature>
<evidence type="ECO:0000313" key="4">
    <source>
        <dbReference type="Proteomes" id="UP000198034"/>
    </source>
</evidence>
<dbReference type="InterPro" id="IPR000620">
    <property type="entry name" value="EamA_dom"/>
</dbReference>
<feature type="transmembrane region" description="Helical" evidence="1">
    <location>
        <begin position="264"/>
        <end position="287"/>
    </location>
</feature>
<proteinExistence type="predicted"/>
<evidence type="ECO:0000313" key="3">
    <source>
        <dbReference type="EMBL" id="OWP77441.1"/>
    </source>
</evidence>
<evidence type="ECO:0000256" key="1">
    <source>
        <dbReference type="SAM" id="Phobius"/>
    </source>
</evidence>
<name>A0A246GAZ6_9FLAO</name>
<dbReference type="Proteomes" id="UP000198034">
    <property type="component" value="Unassembled WGS sequence"/>
</dbReference>
<feature type="transmembrane region" description="Helical" evidence="1">
    <location>
        <begin position="237"/>
        <end position="258"/>
    </location>
</feature>
<feature type="transmembrane region" description="Helical" evidence="1">
    <location>
        <begin position="55"/>
        <end position="76"/>
    </location>
</feature>
<evidence type="ECO:0000259" key="2">
    <source>
        <dbReference type="Pfam" id="PF00892"/>
    </source>
</evidence>
<gene>
    <name evidence="3" type="ORF">BWK62_07610</name>
</gene>
<feature type="transmembrane region" description="Helical" evidence="1">
    <location>
        <begin position="31"/>
        <end position="48"/>
    </location>
</feature>
<feature type="transmembrane region" description="Helical" evidence="1">
    <location>
        <begin position="173"/>
        <end position="195"/>
    </location>
</feature>
<feature type="transmembrane region" description="Helical" evidence="1">
    <location>
        <begin position="115"/>
        <end position="132"/>
    </location>
</feature>
<keyword evidence="1" id="KW-0472">Membrane</keyword>
<dbReference type="GO" id="GO:0016020">
    <property type="term" value="C:membrane"/>
    <property type="evidence" value="ECO:0007669"/>
    <property type="project" value="InterPro"/>
</dbReference>
<feature type="transmembrane region" description="Helical" evidence="1">
    <location>
        <begin position="207"/>
        <end position="225"/>
    </location>
</feature>
<feature type="domain" description="EamA" evidence="2">
    <location>
        <begin position="3"/>
        <end position="131"/>
    </location>
</feature>
<keyword evidence="1" id="KW-0812">Transmembrane</keyword>
<accession>A0A246GAZ6</accession>
<dbReference type="InterPro" id="IPR037185">
    <property type="entry name" value="EmrE-like"/>
</dbReference>
<organism evidence="3 4">
    <name type="scientific">Flavobacterium columnare</name>
    <dbReference type="NCBI Taxonomy" id="996"/>
    <lineage>
        <taxon>Bacteria</taxon>
        <taxon>Pseudomonadati</taxon>
        <taxon>Bacteroidota</taxon>
        <taxon>Flavobacteriia</taxon>
        <taxon>Flavobacteriales</taxon>
        <taxon>Flavobacteriaceae</taxon>
        <taxon>Flavobacterium</taxon>
    </lineage>
</organism>